<dbReference type="RefSeq" id="WP_158062521.1">
    <property type="nucleotide sequence ID" value="NZ_CP044427.1"/>
</dbReference>
<name>A0A5J6V8B8_9MICO</name>
<dbReference type="GO" id="GO:0016740">
    <property type="term" value="F:transferase activity"/>
    <property type="evidence" value="ECO:0007669"/>
    <property type="project" value="UniProtKB-KW"/>
</dbReference>
<dbReference type="OrthoDB" id="3171021at2"/>
<proteinExistence type="predicted"/>
<keyword evidence="2" id="KW-1185">Reference proteome</keyword>
<evidence type="ECO:0000313" key="2">
    <source>
        <dbReference type="Proteomes" id="UP000326546"/>
    </source>
</evidence>
<evidence type="ECO:0000313" key="1">
    <source>
        <dbReference type="EMBL" id="QFG70028.1"/>
    </source>
</evidence>
<protein>
    <submittedName>
        <fullName evidence="1">Glycosyltransferase family 4 protein</fullName>
    </submittedName>
</protein>
<dbReference type="Proteomes" id="UP000326546">
    <property type="component" value="Chromosome"/>
</dbReference>
<dbReference type="SUPFAM" id="SSF53756">
    <property type="entry name" value="UDP-Glycosyltransferase/glycogen phosphorylase"/>
    <property type="match status" value="1"/>
</dbReference>
<dbReference type="KEGG" id="serw:FY030_16100"/>
<dbReference type="AlphaFoldDB" id="A0A5J6V8B8"/>
<dbReference type="Gene3D" id="3.40.50.2000">
    <property type="entry name" value="Glycogen Phosphorylase B"/>
    <property type="match status" value="1"/>
</dbReference>
<dbReference type="EMBL" id="CP044427">
    <property type="protein sequence ID" value="QFG70028.1"/>
    <property type="molecule type" value="Genomic_DNA"/>
</dbReference>
<keyword evidence="1" id="KW-0808">Transferase</keyword>
<reference evidence="1 2" key="1">
    <citation type="submission" date="2019-09" db="EMBL/GenBank/DDBJ databases">
        <title>Serinicoccus pratensis sp. nov., isolated from meadow soil.</title>
        <authorList>
            <person name="Zhang W."/>
        </authorList>
    </citation>
    <scope>NUCLEOTIDE SEQUENCE [LARGE SCALE GENOMIC DNA]</scope>
    <source>
        <strain evidence="1 2">W204</strain>
    </source>
</reference>
<accession>A0A5J6V8B8</accession>
<organism evidence="1 2">
    <name type="scientific">Ornithinimicrobium pratense</name>
    <dbReference type="NCBI Taxonomy" id="2593973"/>
    <lineage>
        <taxon>Bacteria</taxon>
        <taxon>Bacillati</taxon>
        <taxon>Actinomycetota</taxon>
        <taxon>Actinomycetes</taxon>
        <taxon>Micrococcales</taxon>
        <taxon>Ornithinimicrobiaceae</taxon>
        <taxon>Ornithinimicrobium</taxon>
    </lineage>
</organism>
<gene>
    <name evidence="1" type="ORF">FY030_16100</name>
</gene>
<sequence length="399" mass="44243">MPAEPHPAPSTPATDLVLSYCFPPYVDTAAIVAAKRVRAMGRPVDVIQNQMAPERAVDEGLASIADHLVVRRNAIDSATYFSAWKSIVRWCELGLQQALEWDREGPGYERVYSRAHFSASHILAARFALLRPGVRWTAEFSDPLSHDVRGEVRHAPATDDALLQVLEAGVRRAGFEPPTNRNVYEWAEVVAFALADEVLFTNAHQRDLMVDAVPDPALRERILRVSTVSPHPTLEPTFYQMGDPAYELDPGRRHIAYFGNFYATRGMGTVLDALEVLPQEQRDRLRLHVFAGRAEELVSQVARRGLQDVVRAGPFVSFLDFLALCRRMDVLLVNDALTSGMLPANPFLPSKWSDYKGSGTPVWGIVERGSILDGQDLTYRSLVGYPSAAVQVLAQIANS</sequence>